<proteinExistence type="predicted"/>
<organism evidence="7 8">
    <name type="scientific">Paspalum notatum var. saurae</name>
    <dbReference type="NCBI Taxonomy" id="547442"/>
    <lineage>
        <taxon>Eukaryota</taxon>
        <taxon>Viridiplantae</taxon>
        <taxon>Streptophyta</taxon>
        <taxon>Embryophyta</taxon>
        <taxon>Tracheophyta</taxon>
        <taxon>Spermatophyta</taxon>
        <taxon>Magnoliopsida</taxon>
        <taxon>Liliopsida</taxon>
        <taxon>Poales</taxon>
        <taxon>Poaceae</taxon>
        <taxon>PACMAD clade</taxon>
        <taxon>Panicoideae</taxon>
        <taxon>Andropogonodae</taxon>
        <taxon>Paspaleae</taxon>
        <taxon>Paspalinae</taxon>
        <taxon>Paspalum</taxon>
    </lineage>
</organism>
<gene>
    <name evidence="7" type="ORF">U9M48_022491</name>
</gene>
<accession>A0AAQ3TJZ1</accession>
<evidence type="ECO:0000313" key="7">
    <source>
        <dbReference type="EMBL" id="WVZ74284.1"/>
    </source>
</evidence>
<comment type="subcellular location">
    <subcellularLocation>
        <location evidence="1">Membrane</location>
        <topology evidence="1">Single-pass membrane protein</topology>
    </subcellularLocation>
</comment>
<evidence type="ECO:0000256" key="4">
    <source>
        <dbReference type="ARBA" id="ARBA00023136"/>
    </source>
</evidence>
<evidence type="ECO:0000256" key="2">
    <source>
        <dbReference type="ARBA" id="ARBA00022692"/>
    </source>
</evidence>
<keyword evidence="3 5" id="KW-1133">Transmembrane helix</keyword>
<dbReference type="InterPro" id="IPR044839">
    <property type="entry name" value="NDR1-like"/>
</dbReference>
<reference evidence="7 8" key="1">
    <citation type="submission" date="2024-02" db="EMBL/GenBank/DDBJ databases">
        <title>High-quality chromosome-scale genome assembly of Pensacola bahiagrass (Paspalum notatum Flugge var. saurae).</title>
        <authorList>
            <person name="Vega J.M."/>
            <person name="Podio M."/>
            <person name="Orjuela J."/>
            <person name="Siena L.A."/>
            <person name="Pessino S.C."/>
            <person name="Combes M.C."/>
            <person name="Mariac C."/>
            <person name="Albertini E."/>
            <person name="Pupilli F."/>
            <person name="Ortiz J.P.A."/>
            <person name="Leblanc O."/>
        </authorList>
    </citation>
    <scope>NUCLEOTIDE SEQUENCE [LARGE SCALE GENOMIC DNA]</scope>
    <source>
        <strain evidence="7">R1</strain>
        <tissue evidence="7">Leaf</tissue>
    </source>
</reference>
<protein>
    <recommendedName>
        <fullName evidence="6">Late embryogenesis abundant protein LEA-2 subgroup domain-containing protein</fullName>
    </recommendedName>
</protein>
<evidence type="ECO:0000256" key="3">
    <source>
        <dbReference type="ARBA" id="ARBA00022989"/>
    </source>
</evidence>
<sequence length="194" mass="21340">MAEPRRMRPSTLRCAVATLLALSVVVIVVVLLWLFLHPSKLYLSVDHASASGFNFTAGGGLAGAFDLTLRASNPNKRAAVYYRSIDVGVWYNDTYLAGAQAPGFYQEPEDDTRINVAAQAAPGVEALPRDVEEGIKKERTDGKLTVDVHVVAKVRFRYGVVRTRKYTVRSSCPTVAVDFASPTSFHRVYCHVHI</sequence>
<keyword evidence="8" id="KW-1185">Reference proteome</keyword>
<evidence type="ECO:0000259" key="6">
    <source>
        <dbReference type="Pfam" id="PF03168"/>
    </source>
</evidence>
<evidence type="ECO:0000256" key="5">
    <source>
        <dbReference type="SAM" id="Phobius"/>
    </source>
</evidence>
<feature type="transmembrane region" description="Helical" evidence="5">
    <location>
        <begin position="12"/>
        <end position="36"/>
    </location>
</feature>
<keyword evidence="4 5" id="KW-0472">Membrane</keyword>
<dbReference type="PANTHER" id="PTHR31234">
    <property type="entry name" value="LATE EMBRYOGENESIS ABUNDANT (LEA) HYDROXYPROLINE-RICH GLYCOPROTEIN FAMILY"/>
    <property type="match status" value="1"/>
</dbReference>
<keyword evidence="2 5" id="KW-0812">Transmembrane</keyword>
<dbReference type="Pfam" id="PF03168">
    <property type="entry name" value="LEA_2"/>
    <property type="match status" value="1"/>
</dbReference>
<dbReference type="GO" id="GO:0005886">
    <property type="term" value="C:plasma membrane"/>
    <property type="evidence" value="ECO:0007669"/>
    <property type="project" value="TreeGrafter"/>
</dbReference>
<feature type="domain" description="Late embryogenesis abundant protein LEA-2 subgroup" evidence="6">
    <location>
        <begin position="68"/>
        <end position="172"/>
    </location>
</feature>
<dbReference type="SUPFAM" id="SSF117070">
    <property type="entry name" value="LEA14-like"/>
    <property type="match status" value="1"/>
</dbReference>
<dbReference type="Proteomes" id="UP001341281">
    <property type="component" value="Chromosome 05"/>
</dbReference>
<name>A0AAQ3TJZ1_PASNO</name>
<evidence type="ECO:0000256" key="1">
    <source>
        <dbReference type="ARBA" id="ARBA00004167"/>
    </source>
</evidence>
<dbReference type="EMBL" id="CP144749">
    <property type="protein sequence ID" value="WVZ74284.1"/>
    <property type="molecule type" value="Genomic_DNA"/>
</dbReference>
<dbReference type="AlphaFoldDB" id="A0AAQ3TJZ1"/>
<evidence type="ECO:0000313" key="8">
    <source>
        <dbReference type="Proteomes" id="UP001341281"/>
    </source>
</evidence>
<dbReference type="InterPro" id="IPR004864">
    <property type="entry name" value="LEA_2"/>
</dbReference>
<dbReference type="GO" id="GO:0098542">
    <property type="term" value="P:defense response to other organism"/>
    <property type="evidence" value="ECO:0007669"/>
    <property type="project" value="InterPro"/>
</dbReference>
<dbReference type="PANTHER" id="PTHR31234:SF39">
    <property type="entry name" value="HARPIN-INDUCED PROTEIN 1 CONTAINING PROTEIN, EXPRESSED"/>
    <property type="match status" value="1"/>
</dbReference>